<organism evidence="9 10">
    <name type="scientific">Enterococcus florum</name>
    <dbReference type="NCBI Taxonomy" id="2480627"/>
    <lineage>
        <taxon>Bacteria</taxon>
        <taxon>Bacillati</taxon>
        <taxon>Bacillota</taxon>
        <taxon>Bacilli</taxon>
        <taxon>Lactobacillales</taxon>
        <taxon>Enterococcaceae</taxon>
        <taxon>Enterococcus</taxon>
    </lineage>
</organism>
<dbReference type="InterPro" id="IPR014284">
    <property type="entry name" value="RNA_pol_sigma-70_dom"/>
</dbReference>
<sequence length="192" mass="22573">MDLVSKVKTGDEEALRELFDQYVPVVFNLKAKFFVQDYDLDDWLQEGLCALYDAARTYRSDQNTTFGLYFKKIFENRVRSLLRKQEAKKRKAQRNPLSIEKEGIDYLAEQMIYNSQIEEQLIINEILQETDFQLSSLEAEVLKKYLQGTDIAAIAQERQMELRTIKNALLRAKRKIKKELSYQIPKNANGYK</sequence>
<keyword evidence="9" id="KW-0240">DNA-directed RNA polymerase</keyword>
<dbReference type="InterPro" id="IPR039425">
    <property type="entry name" value="RNA_pol_sigma-70-like"/>
</dbReference>
<dbReference type="SUPFAM" id="SSF88946">
    <property type="entry name" value="Sigma2 domain of RNA polymerase sigma factors"/>
    <property type="match status" value="1"/>
</dbReference>
<comment type="similarity">
    <text evidence="1">Belongs to the sigma-70 factor family.</text>
</comment>
<accession>A0A4V0WPK7</accession>
<dbReference type="InterPro" id="IPR007627">
    <property type="entry name" value="RNA_pol_sigma70_r2"/>
</dbReference>
<dbReference type="PANTHER" id="PTHR43133">
    <property type="entry name" value="RNA POLYMERASE ECF-TYPE SIGMA FACTO"/>
    <property type="match status" value="1"/>
</dbReference>
<dbReference type="Gene3D" id="1.10.1740.10">
    <property type="match status" value="1"/>
</dbReference>
<evidence type="ECO:0000256" key="2">
    <source>
        <dbReference type="ARBA" id="ARBA00021245"/>
    </source>
</evidence>
<evidence type="ECO:0000313" key="10">
    <source>
        <dbReference type="Proteomes" id="UP000290567"/>
    </source>
</evidence>
<dbReference type="InterPro" id="IPR013325">
    <property type="entry name" value="RNA_pol_sigma_r2"/>
</dbReference>
<dbReference type="GO" id="GO:0003677">
    <property type="term" value="F:DNA binding"/>
    <property type="evidence" value="ECO:0007669"/>
    <property type="project" value="UniProtKB-KW"/>
</dbReference>
<keyword evidence="3" id="KW-0805">Transcription regulation</keyword>
<dbReference type="Pfam" id="PF04542">
    <property type="entry name" value="Sigma70_r2"/>
    <property type="match status" value="1"/>
</dbReference>
<gene>
    <name evidence="9" type="ORF">NRIC_20900</name>
</gene>
<dbReference type="NCBIfam" id="TIGR02937">
    <property type="entry name" value="sigma70-ECF"/>
    <property type="match status" value="1"/>
</dbReference>
<reference evidence="10" key="1">
    <citation type="submission" date="2019-02" db="EMBL/GenBank/DDBJ databases">
        <title>Draft genome sequence of Enterococcus sp. Gos25-1.</title>
        <authorList>
            <person name="Tanaka N."/>
            <person name="Shiwa Y."/>
            <person name="Fujita N."/>
        </authorList>
    </citation>
    <scope>NUCLEOTIDE SEQUENCE [LARGE SCALE GENOMIC DNA]</scope>
    <source>
        <strain evidence="10">Gos25-1</strain>
    </source>
</reference>
<keyword evidence="4" id="KW-0731">Sigma factor</keyword>
<evidence type="ECO:0000256" key="6">
    <source>
        <dbReference type="ARBA" id="ARBA00023163"/>
    </source>
</evidence>
<evidence type="ECO:0000256" key="1">
    <source>
        <dbReference type="ARBA" id="ARBA00007788"/>
    </source>
</evidence>
<dbReference type="AlphaFoldDB" id="A0A4V0WPK7"/>
<dbReference type="PANTHER" id="PTHR43133:SF8">
    <property type="entry name" value="RNA POLYMERASE SIGMA FACTOR HI_1459-RELATED"/>
    <property type="match status" value="1"/>
</dbReference>
<dbReference type="GO" id="GO:0016987">
    <property type="term" value="F:sigma factor activity"/>
    <property type="evidence" value="ECO:0007669"/>
    <property type="project" value="UniProtKB-KW"/>
</dbReference>
<comment type="function">
    <text evidence="7">Sigma factors are initiation factors that promote the attachment of RNA polymerase to specific initiation sites and are then released. Sigma-S contributes to the protection against external stress, thus playing a role in cellular fitness and survival.</text>
</comment>
<dbReference type="SUPFAM" id="SSF46894">
    <property type="entry name" value="C-terminal effector domain of the bipartite response regulators"/>
    <property type="match status" value="1"/>
</dbReference>
<comment type="caution">
    <text evidence="9">The sequence shown here is derived from an EMBL/GenBank/DDBJ whole genome shotgun (WGS) entry which is preliminary data.</text>
</comment>
<proteinExistence type="inferred from homology"/>
<keyword evidence="6" id="KW-0804">Transcription</keyword>
<dbReference type="RefSeq" id="WP_146622635.1">
    <property type="nucleotide sequence ID" value="NZ_BJCC01000015.1"/>
</dbReference>
<evidence type="ECO:0000256" key="5">
    <source>
        <dbReference type="ARBA" id="ARBA00023125"/>
    </source>
</evidence>
<evidence type="ECO:0000313" key="9">
    <source>
        <dbReference type="EMBL" id="GCF94199.1"/>
    </source>
</evidence>
<dbReference type="InterPro" id="IPR016032">
    <property type="entry name" value="Sig_transdc_resp-reg_C-effctor"/>
</dbReference>
<dbReference type="GO" id="GO:0006352">
    <property type="term" value="P:DNA-templated transcription initiation"/>
    <property type="evidence" value="ECO:0007669"/>
    <property type="project" value="InterPro"/>
</dbReference>
<keyword evidence="5" id="KW-0238">DNA-binding</keyword>
<name>A0A4V0WPK7_9ENTE</name>
<dbReference type="OrthoDB" id="1767844at2"/>
<feature type="domain" description="RNA polymerase sigma-70 region 2" evidence="8">
    <location>
        <begin position="18"/>
        <end position="86"/>
    </location>
</feature>
<evidence type="ECO:0000259" key="8">
    <source>
        <dbReference type="Pfam" id="PF04542"/>
    </source>
</evidence>
<evidence type="ECO:0000256" key="4">
    <source>
        <dbReference type="ARBA" id="ARBA00023082"/>
    </source>
</evidence>
<protein>
    <recommendedName>
        <fullName evidence="2">RNA polymerase sigma factor SigS</fullName>
    </recommendedName>
</protein>
<keyword evidence="10" id="KW-1185">Reference proteome</keyword>
<dbReference type="EMBL" id="BJCC01000015">
    <property type="protein sequence ID" value="GCF94199.1"/>
    <property type="molecule type" value="Genomic_DNA"/>
</dbReference>
<evidence type="ECO:0000256" key="7">
    <source>
        <dbReference type="ARBA" id="ARBA00024701"/>
    </source>
</evidence>
<dbReference type="Proteomes" id="UP000290567">
    <property type="component" value="Unassembled WGS sequence"/>
</dbReference>
<evidence type="ECO:0000256" key="3">
    <source>
        <dbReference type="ARBA" id="ARBA00023015"/>
    </source>
</evidence>
<dbReference type="GO" id="GO:0000428">
    <property type="term" value="C:DNA-directed RNA polymerase complex"/>
    <property type="evidence" value="ECO:0007669"/>
    <property type="project" value="UniProtKB-KW"/>
</dbReference>